<dbReference type="Gene3D" id="3.20.20.70">
    <property type="entry name" value="Aldolase class I"/>
    <property type="match status" value="1"/>
</dbReference>
<comment type="caution">
    <text evidence="1">The sequence shown here is derived from an EMBL/GenBank/DDBJ whole genome shotgun (WGS) entry which is preliminary data.</text>
</comment>
<dbReference type="GO" id="GO:0008270">
    <property type="term" value="F:zinc ion binding"/>
    <property type="evidence" value="ECO:0007669"/>
    <property type="project" value="InterPro"/>
</dbReference>
<organism evidence="1 2">
    <name type="scientific">Abyssobacteria bacterium (strain SURF_5)</name>
    <dbReference type="NCBI Taxonomy" id="2093360"/>
    <lineage>
        <taxon>Bacteria</taxon>
        <taxon>Pseudomonadati</taxon>
        <taxon>Candidatus Hydrogenedentota</taxon>
        <taxon>Candidatus Abyssobacteria</taxon>
    </lineage>
</organism>
<dbReference type="InterPro" id="IPR000771">
    <property type="entry name" value="FBA_II"/>
</dbReference>
<dbReference type="SUPFAM" id="SSF51569">
    <property type="entry name" value="Aldolase"/>
    <property type="match status" value="1"/>
</dbReference>
<proteinExistence type="predicted"/>
<dbReference type="GO" id="GO:0005975">
    <property type="term" value="P:carbohydrate metabolic process"/>
    <property type="evidence" value="ECO:0007669"/>
    <property type="project" value="InterPro"/>
</dbReference>
<dbReference type="InterPro" id="IPR013785">
    <property type="entry name" value="Aldolase_TIM"/>
</dbReference>
<dbReference type="GO" id="GO:0016832">
    <property type="term" value="F:aldehyde-lyase activity"/>
    <property type="evidence" value="ECO:0007669"/>
    <property type="project" value="InterPro"/>
</dbReference>
<protein>
    <submittedName>
        <fullName evidence="1">Aldolase</fullName>
    </submittedName>
</protein>
<dbReference type="Proteomes" id="UP000265882">
    <property type="component" value="Unassembled WGS sequence"/>
</dbReference>
<dbReference type="EMBL" id="QZKU01000026">
    <property type="protein sequence ID" value="RJP25057.1"/>
    <property type="molecule type" value="Genomic_DNA"/>
</dbReference>
<dbReference type="AlphaFoldDB" id="A0A3A4NX73"/>
<evidence type="ECO:0000313" key="2">
    <source>
        <dbReference type="Proteomes" id="UP000265882"/>
    </source>
</evidence>
<reference evidence="1 2" key="1">
    <citation type="journal article" date="2017" name="ISME J.">
        <title>Energy and carbon metabolisms in a deep terrestrial subsurface fluid microbial community.</title>
        <authorList>
            <person name="Momper L."/>
            <person name="Jungbluth S.P."/>
            <person name="Lee M.D."/>
            <person name="Amend J.P."/>
        </authorList>
    </citation>
    <scope>NUCLEOTIDE SEQUENCE [LARGE SCALE GENOMIC DNA]</scope>
    <source>
        <strain evidence="1">SURF_5</strain>
    </source>
</reference>
<evidence type="ECO:0000313" key="1">
    <source>
        <dbReference type="EMBL" id="RJP25057.1"/>
    </source>
</evidence>
<dbReference type="InterPro" id="IPR050246">
    <property type="entry name" value="Class_II_FBP_aldolase"/>
</dbReference>
<dbReference type="Pfam" id="PF01116">
    <property type="entry name" value="F_bP_aldolase"/>
    <property type="match status" value="1"/>
</dbReference>
<gene>
    <name evidence="1" type="ORF">C4520_02765</name>
</gene>
<sequence length="468" mass="51407">MNAVTLYKSLKDVQSALQGAAELKDGQLKVVSQESFRKLSYALVYNSIFNSNKDIQELCRWMIRAGADACGISLASIHDLYMARGRGECGGFTVPAINIRGLTFDVARTVFEAAISNQAGPFIFEIARSEIGYTEQRPVEYATAVLGAALATGYAGPVFLQGDHYQVNAKKYKSTAEGEINYLRGLITESIEAGFFNIDIDASTLVDLSKPTHEVQQETNAALTHDFTLFIREKQPKGVTISVGGEIGEVGSQNSTVEDLQGFMDNYNKKLRGSGNVTGISKISVQTGTSHGGVPLPDGTIAKVKVDFDTLETLSRVARERYGMAGAVQHGASTLPEEAFHLFRQKETAEIHLATGFQNMIYDDPAFPADLKRSIYDHIHKQHADEKKSGETDEQFIYKTRKKAFGPFKKQIWDLPADIKNQICAKLEKQFDFLFKQLGVPNTADLAKKYIKPQSIKISAPAAAAQVK</sequence>
<name>A0A3A4NX73_ABYX5</name>
<dbReference type="PANTHER" id="PTHR30304">
    <property type="entry name" value="D-TAGATOSE-1,6-BISPHOSPHATE ALDOLASE"/>
    <property type="match status" value="1"/>
</dbReference>
<dbReference type="PANTHER" id="PTHR30304:SF0">
    <property type="entry name" value="D-TAGATOSE-1,6-BISPHOSPHATE ALDOLASE SUBUNIT GATY-RELATED"/>
    <property type="match status" value="1"/>
</dbReference>
<accession>A0A3A4NX73</accession>